<keyword evidence="4" id="KW-1185">Reference proteome</keyword>
<proteinExistence type="predicted"/>
<dbReference type="STRING" id="797419.SAMN05216556_1245"/>
<organism evidence="3 4">
    <name type="scientific">Aequorivita viscosa</name>
    <dbReference type="NCBI Taxonomy" id="797419"/>
    <lineage>
        <taxon>Bacteria</taxon>
        <taxon>Pseudomonadati</taxon>
        <taxon>Bacteroidota</taxon>
        <taxon>Flavobacteriia</taxon>
        <taxon>Flavobacteriales</taxon>
        <taxon>Flavobacteriaceae</taxon>
        <taxon>Aequorivita</taxon>
    </lineage>
</organism>
<dbReference type="AlphaFoldDB" id="A0A1M6M504"/>
<keyword evidence="2" id="KW-0812">Transmembrane</keyword>
<dbReference type="Proteomes" id="UP000184172">
    <property type="component" value="Unassembled WGS sequence"/>
</dbReference>
<evidence type="ECO:0000256" key="2">
    <source>
        <dbReference type="SAM" id="Phobius"/>
    </source>
</evidence>
<name>A0A1M6M504_9FLAO</name>
<evidence type="ECO:0000313" key="3">
    <source>
        <dbReference type="EMBL" id="SHJ78450.1"/>
    </source>
</evidence>
<accession>A0A1M6M504</accession>
<evidence type="ECO:0000256" key="1">
    <source>
        <dbReference type="SAM" id="MobiDB-lite"/>
    </source>
</evidence>
<dbReference type="EMBL" id="FQYV01000025">
    <property type="protein sequence ID" value="SHJ78450.1"/>
    <property type="molecule type" value="Genomic_DNA"/>
</dbReference>
<feature type="region of interest" description="Disordered" evidence="1">
    <location>
        <begin position="66"/>
        <end position="93"/>
    </location>
</feature>
<dbReference type="RefSeq" id="WP_073220716.1">
    <property type="nucleotide sequence ID" value="NZ_FNNS01000024.1"/>
</dbReference>
<keyword evidence="2" id="KW-1133">Transmembrane helix</keyword>
<sequence>MDILKRMEQPTPKFFRMLRNIGLAMTAIGGAIVTAPVLLPSGLITFAGYFMVAGTVASVVSQTVINDGNDEDPTSKSDTIGIGDPNPLLVPKQ</sequence>
<evidence type="ECO:0000313" key="4">
    <source>
        <dbReference type="Proteomes" id="UP000184172"/>
    </source>
</evidence>
<gene>
    <name evidence="3" type="ORF">SAMN04487908_12555</name>
</gene>
<reference evidence="4" key="1">
    <citation type="submission" date="2016-11" db="EMBL/GenBank/DDBJ databases">
        <authorList>
            <person name="Varghese N."/>
            <person name="Submissions S."/>
        </authorList>
    </citation>
    <scope>NUCLEOTIDE SEQUENCE [LARGE SCALE GENOMIC DNA]</scope>
    <source>
        <strain evidence="4">DSM 26349</strain>
    </source>
</reference>
<feature type="transmembrane region" description="Helical" evidence="2">
    <location>
        <begin position="21"/>
        <end position="40"/>
    </location>
</feature>
<protein>
    <submittedName>
        <fullName evidence="3">Uncharacterized protein</fullName>
    </submittedName>
</protein>
<keyword evidence="2" id="KW-0472">Membrane</keyword>